<dbReference type="PANTHER" id="PTHR10736:SF11">
    <property type="entry name" value="BESTROPHIN 2"/>
    <property type="match status" value="1"/>
</dbReference>
<organism evidence="7">
    <name type="scientific">Cyprideis torosa</name>
    <dbReference type="NCBI Taxonomy" id="163714"/>
    <lineage>
        <taxon>Eukaryota</taxon>
        <taxon>Metazoa</taxon>
        <taxon>Ecdysozoa</taxon>
        <taxon>Arthropoda</taxon>
        <taxon>Crustacea</taxon>
        <taxon>Oligostraca</taxon>
        <taxon>Ostracoda</taxon>
        <taxon>Podocopa</taxon>
        <taxon>Podocopida</taxon>
        <taxon>Cytherocopina</taxon>
        <taxon>Cytheroidea</taxon>
        <taxon>Cytherideidae</taxon>
        <taxon>Cyprideis</taxon>
    </lineage>
</organism>
<reference evidence="7" key="1">
    <citation type="submission" date="2020-11" db="EMBL/GenBank/DDBJ databases">
        <authorList>
            <person name="Tran Van P."/>
        </authorList>
    </citation>
    <scope>NUCLEOTIDE SEQUENCE</scope>
</reference>
<comment type="similarity">
    <text evidence="5 6">Belongs to the anion channel-forming bestrophin (TC 1.A.46) family. Calcium-sensitive chloride channel subfamily.</text>
</comment>
<keyword evidence="6" id="KW-0406">Ion transport</keyword>
<evidence type="ECO:0000256" key="5">
    <source>
        <dbReference type="ARBA" id="ARBA00034769"/>
    </source>
</evidence>
<evidence type="ECO:0000256" key="3">
    <source>
        <dbReference type="ARBA" id="ARBA00022989"/>
    </source>
</evidence>
<name>A0A7R8WH91_9CRUS</name>
<feature type="transmembrane region" description="Helical" evidence="6">
    <location>
        <begin position="32"/>
        <end position="54"/>
    </location>
</feature>
<keyword evidence="6" id="KW-0869">Chloride channel</keyword>
<dbReference type="OrthoDB" id="201595at2759"/>
<feature type="transmembrane region" description="Helical" evidence="6">
    <location>
        <begin position="128"/>
        <end position="145"/>
    </location>
</feature>
<dbReference type="InterPro" id="IPR000615">
    <property type="entry name" value="Bestrophin"/>
</dbReference>
<sequence length="240" mass="28157">MTVSYNHDIATVTHTGFFWKLFKRYRGSVLKLVLLDYIVFLLAYFALSVIYRFILPEDRKRVFEGLVIFCRSVPTSPVTFILGFYVNVVYRRWWDQLKSIPWPDNVAIFLNANIRGKDDRARMFRRNIIRYVNASYILCLIRICSRVKKRFPTKQHLVDAGVLDVKEKELLEAYEEDQPYSSQFFPLIWATDVADTANKEGRLGTGAPHQSIIKAITEFRVGLQILNCYDRFSFPLLYSQ</sequence>
<dbReference type="GO" id="GO:0005886">
    <property type="term" value="C:plasma membrane"/>
    <property type="evidence" value="ECO:0007669"/>
    <property type="project" value="UniProtKB-SubCell"/>
</dbReference>
<gene>
    <name evidence="7" type="ORF">CTOB1V02_LOCUS7175</name>
</gene>
<dbReference type="EMBL" id="OB661985">
    <property type="protein sequence ID" value="CAD7229302.1"/>
    <property type="molecule type" value="Genomic_DNA"/>
</dbReference>
<keyword evidence="6" id="KW-1003">Cell membrane</keyword>
<evidence type="ECO:0000256" key="1">
    <source>
        <dbReference type="ARBA" id="ARBA00004370"/>
    </source>
</evidence>
<keyword evidence="6" id="KW-0813">Transport</keyword>
<comment type="function">
    <text evidence="6">Forms chloride channels.</text>
</comment>
<evidence type="ECO:0000256" key="6">
    <source>
        <dbReference type="RuleBase" id="RU363126"/>
    </source>
</evidence>
<feature type="non-terminal residue" evidence="7">
    <location>
        <position position="240"/>
    </location>
</feature>
<keyword evidence="6" id="KW-0407">Ion channel</keyword>
<keyword evidence="6" id="KW-0868">Chloride</keyword>
<keyword evidence="2 6" id="KW-0812">Transmembrane</keyword>
<keyword evidence="4 6" id="KW-0472">Membrane</keyword>
<protein>
    <recommendedName>
        <fullName evidence="6">Bestrophin homolog</fullName>
    </recommendedName>
</protein>
<keyword evidence="3 6" id="KW-1133">Transmembrane helix</keyword>
<dbReference type="AlphaFoldDB" id="A0A7R8WH91"/>
<evidence type="ECO:0000256" key="4">
    <source>
        <dbReference type="ARBA" id="ARBA00023136"/>
    </source>
</evidence>
<accession>A0A7R8WH91</accession>
<dbReference type="Pfam" id="PF01062">
    <property type="entry name" value="Bestrophin"/>
    <property type="match status" value="1"/>
</dbReference>
<feature type="transmembrane region" description="Helical" evidence="6">
    <location>
        <begin position="66"/>
        <end position="86"/>
    </location>
</feature>
<dbReference type="GO" id="GO:0034707">
    <property type="term" value="C:chloride channel complex"/>
    <property type="evidence" value="ECO:0007669"/>
    <property type="project" value="UniProtKB-KW"/>
</dbReference>
<dbReference type="PANTHER" id="PTHR10736">
    <property type="entry name" value="BESTROPHIN"/>
    <property type="match status" value="1"/>
</dbReference>
<comment type="subcellular location">
    <subcellularLocation>
        <location evidence="6">Cell membrane</location>
        <topology evidence="6">Multi-pass membrane protein</topology>
    </subcellularLocation>
    <subcellularLocation>
        <location evidence="1">Membrane</location>
    </subcellularLocation>
</comment>
<proteinExistence type="inferred from homology"/>
<dbReference type="GO" id="GO:0005254">
    <property type="term" value="F:chloride channel activity"/>
    <property type="evidence" value="ECO:0007669"/>
    <property type="project" value="UniProtKB-KW"/>
</dbReference>
<dbReference type="InterPro" id="IPR021134">
    <property type="entry name" value="Bestrophin-like"/>
</dbReference>
<evidence type="ECO:0000256" key="2">
    <source>
        <dbReference type="ARBA" id="ARBA00022692"/>
    </source>
</evidence>
<evidence type="ECO:0000313" key="7">
    <source>
        <dbReference type="EMBL" id="CAD7229302.1"/>
    </source>
</evidence>